<evidence type="ECO:0000313" key="1">
    <source>
        <dbReference type="EMBL" id="CCX12488.1"/>
    </source>
</evidence>
<keyword evidence="2" id="KW-1185">Reference proteome</keyword>
<dbReference type="Proteomes" id="UP000018144">
    <property type="component" value="Unassembled WGS sequence"/>
</dbReference>
<evidence type="ECO:0000313" key="2">
    <source>
        <dbReference type="Proteomes" id="UP000018144"/>
    </source>
</evidence>
<sequence>MRRSFSRVVERSYPVFDSHLFIISSNRSLCVVCDSPKSACTAVLHAERLGIIHQARPVSAVSRNISSQNNMENSTTRYVPTIRTGVNRPMCNIDLR</sequence>
<organism evidence="1 2">
    <name type="scientific">Pyronema omphalodes (strain CBS 100304)</name>
    <name type="common">Pyronema confluens</name>
    <dbReference type="NCBI Taxonomy" id="1076935"/>
    <lineage>
        <taxon>Eukaryota</taxon>
        <taxon>Fungi</taxon>
        <taxon>Dikarya</taxon>
        <taxon>Ascomycota</taxon>
        <taxon>Pezizomycotina</taxon>
        <taxon>Pezizomycetes</taxon>
        <taxon>Pezizales</taxon>
        <taxon>Pyronemataceae</taxon>
        <taxon>Pyronema</taxon>
    </lineage>
</organism>
<dbReference type="AlphaFoldDB" id="U4L7B5"/>
<gene>
    <name evidence="1" type="ORF">PCON_12082</name>
</gene>
<proteinExistence type="predicted"/>
<protein>
    <submittedName>
        <fullName evidence="1">Uncharacterized protein</fullName>
    </submittedName>
</protein>
<dbReference type="EMBL" id="HF935704">
    <property type="protein sequence ID" value="CCX12488.1"/>
    <property type="molecule type" value="Genomic_DNA"/>
</dbReference>
<accession>U4L7B5</accession>
<name>U4L7B5_PYROM</name>
<reference evidence="1 2" key="1">
    <citation type="journal article" date="2013" name="PLoS Genet.">
        <title>The genome and development-dependent transcriptomes of Pyronema confluens: a window into fungal evolution.</title>
        <authorList>
            <person name="Traeger S."/>
            <person name="Altegoer F."/>
            <person name="Freitag M."/>
            <person name="Gabaldon T."/>
            <person name="Kempken F."/>
            <person name="Kumar A."/>
            <person name="Marcet-Houben M."/>
            <person name="Poggeler S."/>
            <person name="Stajich J.E."/>
            <person name="Nowrousian M."/>
        </authorList>
    </citation>
    <scope>NUCLEOTIDE SEQUENCE [LARGE SCALE GENOMIC DNA]</scope>
    <source>
        <strain evidence="2">CBS 100304</strain>
        <tissue evidence="1">Vegetative mycelium</tissue>
    </source>
</reference>